<dbReference type="SMART" id="SM00563">
    <property type="entry name" value="PlsC"/>
    <property type="match status" value="1"/>
</dbReference>
<keyword evidence="2 4" id="KW-0012">Acyltransferase</keyword>
<evidence type="ECO:0000313" key="5">
    <source>
        <dbReference type="Proteomes" id="UP000030661"/>
    </source>
</evidence>
<dbReference type="STRING" id="1499967.U27_03357"/>
<feature type="domain" description="Phospholipid/glycerol acyltransferase" evidence="3">
    <location>
        <begin position="34"/>
        <end position="146"/>
    </location>
</feature>
<accession>A0A081BVP0</accession>
<dbReference type="CDD" id="cd07989">
    <property type="entry name" value="LPLAT_AGPAT-like"/>
    <property type="match status" value="1"/>
</dbReference>
<dbReference type="GO" id="GO:0006654">
    <property type="term" value="P:phosphatidic acid biosynthetic process"/>
    <property type="evidence" value="ECO:0007669"/>
    <property type="project" value="TreeGrafter"/>
</dbReference>
<gene>
    <name evidence="4" type="ORF">U27_03357</name>
</gene>
<organism evidence="4 5">
    <name type="scientific">Vecturithrix granuli</name>
    <dbReference type="NCBI Taxonomy" id="1499967"/>
    <lineage>
        <taxon>Bacteria</taxon>
        <taxon>Candidatus Moduliflexota</taxon>
        <taxon>Candidatus Vecturitrichia</taxon>
        <taxon>Candidatus Vecturitrichales</taxon>
        <taxon>Candidatus Vecturitrichaceae</taxon>
        <taxon>Candidatus Vecturithrix</taxon>
    </lineage>
</organism>
<dbReference type="SUPFAM" id="SSF69593">
    <property type="entry name" value="Glycerol-3-phosphate (1)-acyltransferase"/>
    <property type="match status" value="1"/>
</dbReference>
<dbReference type="eggNOG" id="COG0204">
    <property type="taxonomic scope" value="Bacteria"/>
</dbReference>
<keyword evidence="5" id="KW-1185">Reference proteome</keyword>
<evidence type="ECO:0000256" key="1">
    <source>
        <dbReference type="ARBA" id="ARBA00022679"/>
    </source>
</evidence>
<name>A0A081BVP0_VECG1</name>
<evidence type="ECO:0000259" key="3">
    <source>
        <dbReference type="SMART" id="SM00563"/>
    </source>
</evidence>
<dbReference type="GO" id="GO:0003841">
    <property type="term" value="F:1-acylglycerol-3-phosphate O-acyltransferase activity"/>
    <property type="evidence" value="ECO:0007669"/>
    <property type="project" value="TreeGrafter"/>
</dbReference>
<proteinExistence type="predicted"/>
<dbReference type="AlphaFoldDB" id="A0A081BVP0"/>
<evidence type="ECO:0000313" key="4">
    <source>
        <dbReference type="EMBL" id="GAK56395.1"/>
    </source>
</evidence>
<sequence>MMYEISRSIAKVIAKFCFRVRIVGREHIPQAGPCLLVANHASFLDPFVICTSVPRTIHYITYAFFYYHPAFHWFCKRVHCIPVKKEGNDISALKQTLRLLKQGEIVGIFPEGARSENGKIGRTEPGTALIALKSNVPIVPAGIQGAYEAFPKGAKFPKPGRITVSFGRPFFLTEYIRNAEKMSTELQQEAMQVIMGKIAELCGQQDAFSSEQPFNVLKEIS</sequence>
<protein>
    <submittedName>
        <fullName evidence="4">Phospholipid/glycerol acyltransferase</fullName>
    </submittedName>
</protein>
<dbReference type="PANTHER" id="PTHR10434">
    <property type="entry name" value="1-ACYL-SN-GLYCEROL-3-PHOSPHATE ACYLTRANSFERASE"/>
    <property type="match status" value="1"/>
</dbReference>
<evidence type="ECO:0000256" key="2">
    <source>
        <dbReference type="ARBA" id="ARBA00023315"/>
    </source>
</evidence>
<reference evidence="4 5" key="1">
    <citation type="journal article" date="2015" name="PeerJ">
        <title>First genomic representation of candidate bacterial phylum KSB3 points to enhanced environmental sensing as a trigger of wastewater bulking.</title>
        <authorList>
            <person name="Sekiguchi Y."/>
            <person name="Ohashi A."/>
            <person name="Parks D.H."/>
            <person name="Yamauchi T."/>
            <person name="Tyson G.W."/>
            <person name="Hugenholtz P."/>
        </authorList>
    </citation>
    <scope>NUCLEOTIDE SEQUENCE [LARGE SCALE GENOMIC DNA]</scope>
</reference>
<dbReference type="InterPro" id="IPR002123">
    <property type="entry name" value="Plipid/glycerol_acylTrfase"/>
</dbReference>
<dbReference type="HOGENOM" id="CLU_027938_4_5_0"/>
<dbReference type="Pfam" id="PF01553">
    <property type="entry name" value="Acyltransferase"/>
    <property type="match status" value="1"/>
</dbReference>
<dbReference type="PANTHER" id="PTHR10434:SF11">
    <property type="entry name" value="1-ACYL-SN-GLYCEROL-3-PHOSPHATE ACYLTRANSFERASE"/>
    <property type="match status" value="1"/>
</dbReference>
<dbReference type="Proteomes" id="UP000030661">
    <property type="component" value="Unassembled WGS sequence"/>
</dbReference>
<dbReference type="EMBL" id="DF820464">
    <property type="protein sequence ID" value="GAK56395.1"/>
    <property type="molecule type" value="Genomic_DNA"/>
</dbReference>
<keyword evidence="1 4" id="KW-0808">Transferase</keyword>